<dbReference type="RefSeq" id="WP_141334476.1">
    <property type="nucleotide sequence ID" value="NZ_JBDLZV010000001.1"/>
</dbReference>
<proteinExistence type="predicted"/>
<dbReference type="GO" id="GO:0016779">
    <property type="term" value="F:nucleotidyltransferase activity"/>
    <property type="evidence" value="ECO:0007669"/>
    <property type="project" value="TreeGrafter"/>
</dbReference>
<accession>A0A7X3CQ66</accession>
<evidence type="ECO:0000259" key="8">
    <source>
        <dbReference type="Pfam" id="PF12804"/>
    </source>
</evidence>
<keyword evidence="2 9" id="KW-0808">Transferase</keyword>
<evidence type="ECO:0000256" key="6">
    <source>
        <dbReference type="ARBA" id="ARBA00023134"/>
    </source>
</evidence>
<comment type="caution">
    <text evidence="9">The sequence shown here is derived from an EMBL/GenBank/DDBJ whole genome shotgun (WGS) entry which is preliminary data.</text>
</comment>
<protein>
    <submittedName>
        <fullName evidence="9">NTP transferase domain-containing protein</fullName>
    </submittedName>
</protein>
<keyword evidence="10" id="KW-1185">Reference proteome</keyword>
<dbReference type="InterPro" id="IPR025877">
    <property type="entry name" value="MobA-like_NTP_Trfase"/>
</dbReference>
<evidence type="ECO:0000256" key="3">
    <source>
        <dbReference type="ARBA" id="ARBA00022723"/>
    </source>
</evidence>
<keyword evidence="7" id="KW-0501">Molybdenum cofactor biosynthesis</keyword>
<dbReference type="Pfam" id="PF12804">
    <property type="entry name" value="NTP_transf_3"/>
    <property type="match status" value="1"/>
</dbReference>
<keyword evidence="6" id="KW-0342">GTP-binding</keyword>
<evidence type="ECO:0000256" key="2">
    <source>
        <dbReference type="ARBA" id="ARBA00022679"/>
    </source>
</evidence>
<name>A0A7X3CQ66_9BACL</name>
<dbReference type="Gene3D" id="3.90.550.10">
    <property type="entry name" value="Spore Coat Polysaccharide Biosynthesis Protein SpsA, Chain A"/>
    <property type="match status" value="1"/>
</dbReference>
<evidence type="ECO:0000256" key="7">
    <source>
        <dbReference type="ARBA" id="ARBA00023150"/>
    </source>
</evidence>
<evidence type="ECO:0000256" key="4">
    <source>
        <dbReference type="ARBA" id="ARBA00022741"/>
    </source>
</evidence>
<evidence type="ECO:0000256" key="1">
    <source>
        <dbReference type="ARBA" id="ARBA00022490"/>
    </source>
</evidence>
<dbReference type="GO" id="GO:0006777">
    <property type="term" value="P:Mo-molybdopterin cofactor biosynthetic process"/>
    <property type="evidence" value="ECO:0007669"/>
    <property type="project" value="UniProtKB-KW"/>
</dbReference>
<dbReference type="PANTHER" id="PTHR19136">
    <property type="entry name" value="MOLYBDENUM COFACTOR GUANYLYLTRANSFERASE"/>
    <property type="match status" value="1"/>
</dbReference>
<sequence length="200" mass="22126">MMSGLILAGGRNRGANGENKAFFMLDNMTIVERQIREMEKCCEEIIIATNDPTPFLRKVDRGVRIITDYFPGKGPLSGMHAGLTLAQQPHVWVVSCDMPYISSKAAELLLAREQEGFEAAIPAIGGSAHPLHGVYDRSCAVKIGALLEQDEATLSTLLKQLYWCELQESAFEEKAIDSRFVASIKTKEDDEKLWLGGRPL</sequence>
<dbReference type="CDD" id="cd02503">
    <property type="entry name" value="MobA"/>
    <property type="match status" value="1"/>
</dbReference>
<organism evidence="9 10">
    <name type="scientific">Paenibacillus validus</name>
    <dbReference type="NCBI Taxonomy" id="44253"/>
    <lineage>
        <taxon>Bacteria</taxon>
        <taxon>Bacillati</taxon>
        <taxon>Bacillota</taxon>
        <taxon>Bacilli</taxon>
        <taxon>Bacillales</taxon>
        <taxon>Paenibacillaceae</taxon>
        <taxon>Paenibacillus</taxon>
    </lineage>
</organism>
<dbReference type="AlphaFoldDB" id="A0A7X3CQ66"/>
<keyword evidence="5" id="KW-0460">Magnesium</keyword>
<dbReference type="InterPro" id="IPR013482">
    <property type="entry name" value="Molybde_CF_guanTrfase"/>
</dbReference>
<evidence type="ECO:0000313" key="10">
    <source>
        <dbReference type="Proteomes" id="UP000450917"/>
    </source>
</evidence>
<keyword evidence="4" id="KW-0547">Nucleotide-binding</keyword>
<dbReference type="InterPro" id="IPR029044">
    <property type="entry name" value="Nucleotide-diphossugar_trans"/>
</dbReference>
<feature type="domain" description="MobA-like NTP transferase" evidence="8">
    <location>
        <begin position="4"/>
        <end position="160"/>
    </location>
</feature>
<dbReference type="PANTHER" id="PTHR19136:SF81">
    <property type="entry name" value="MOLYBDENUM COFACTOR GUANYLYLTRANSFERASE"/>
    <property type="match status" value="1"/>
</dbReference>
<keyword evidence="3" id="KW-0479">Metal-binding</keyword>
<dbReference type="EMBL" id="WNZX01000001">
    <property type="protein sequence ID" value="MUG69325.1"/>
    <property type="molecule type" value="Genomic_DNA"/>
</dbReference>
<dbReference type="SUPFAM" id="SSF53448">
    <property type="entry name" value="Nucleotide-diphospho-sugar transferases"/>
    <property type="match status" value="1"/>
</dbReference>
<keyword evidence="1" id="KW-0963">Cytoplasm</keyword>
<evidence type="ECO:0000256" key="5">
    <source>
        <dbReference type="ARBA" id="ARBA00022842"/>
    </source>
</evidence>
<dbReference type="GO" id="GO:0005525">
    <property type="term" value="F:GTP binding"/>
    <property type="evidence" value="ECO:0007669"/>
    <property type="project" value="UniProtKB-KW"/>
</dbReference>
<reference evidence="9 10" key="1">
    <citation type="submission" date="2019-11" db="EMBL/GenBank/DDBJ databases">
        <title>Draft genome sequences of five Paenibacillus species of dairy origin.</title>
        <authorList>
            <person name="Olajide A.M."/>
            <person name="Chen S."/>
            <person name="Lapointe G."/>
        </authorList>
    </citation>
    <scope>NUCLEOTIDE SEQUENCE [LARGE SCALE GENOMIC DNA]</scope>
    <source>
        <strain evidence="9 10">2CS3</strain>
    </source>
</reference>
<gene>
    <name evidence="9" type="ORF">GNP93_01415</name>
</gene>
<dbReference type="GO" id="GO:0046872">
    <property type="term" value="F:metal ion binding"/>
    <property type="evidence" value="ECO:0007669"/>
    <property type="project" value="UniProtKB-KW"/>
</dbReference>
<evidence type="ECO:0000313" key="9">
    <source>
        <dbReference type="EMBL" id="MUG69325.1"/>
    </source>
</evidence>
<dbReference type="Proteomes" id="UP000450917">
    <property type="component" value="Unassembled WGS sequence"/>
</dbReference>